<accession>A0A2P6NBR3</accession>
<feature type="transmembrane region" description="Helical" evidence="1">
    <location>
        <begin position="21"/>
        <end position="39"/>
    </location>
</feature>
<comment type="caution">
    <text evidence="2">The sequence shown here is derived from an EMBL/GenBank/DDBJ whole genome shotgun (WGS) entry which is preliminary data.</text>
</comment>
<evidence type="ECO:0000313" key="3">
    <source>
        <dbReference type="Proteomes" id="UP000241769"/>
    </source>
</evidence>
<dbReference type="EMBL" id="MDYQ01000126">
    <property type="protein sequence ID" value="PRP81396.1"/>
    <property type="molecule type" value="Genomic_DNA"/>
</dbReference>
<evidence type="ECO:0008006" key="4">
    <source>
        <dbReference type="Google" id="ProtNLM"/>
    </source>
</evidence>
<feature type="transmembrane region" description="Helical" evidence="1">
    <location>
        <begin position="45"/>
        <end position="62"/>
    </location>
</feature>
<dbReference type="Proteomes" id="UP000241769">
    <property type="component" value="Unassembled WGS sequence"/>
</dbReference>
<name>A0A2P6NBR3_9EUKA</name>
<keyword evidence="1" id="KW-0472">Membrane</keyword>
<gene>
    <name evidence="2" type="ORF">PROFUN_11017</name>
</gene>
<keyword evidence="1" id="KW-1133">Transmembrane helix</keyword>
<dbReference type="AlphaFoldDB" id="A0A2P6NBR3"/>
<dbReference type="InParanoid" id="A0A2P6NBR3"/>
<keyword evidence="3" id="KW-1185">Reference proteome</keyword>
<protein>
    <recommendedName>
        <fullName evidence="4">Transmembrane protein</fullName>
    </recommendedName>
</protein>
<sequence length="220" mass="23962">MKFFERQSVDEVGKVSVTLQKVLIALSVFIGLTFVLTFMAGPLAWLLAGVHALLVFIAWRGATQRRERLLKTYYISSILLLVFYVVFTIAVVVVVANQRKLDAEQRHLNVSFGGRGNRDGSNGQEVATISAVAVVGGIVFIIIGAVLSALQVATVVLSIRLAGMIRIVQGQHLAHPLMRKTGFAQLPTISHVYIPMSSTQSHVAVVPQAIIYQPNAHVHV</sequence>
<evidence type="ECO:0000256" key="1">
    <source>
        <dbReference type="SAM" id="Phobius"/>
    </source>
</evidence>
<evidence type="ECO:0000313" key="2">
    <source>
        <dbReference type="EMBL" id="PRP81396.1"/>
    </source>
</evidence>
<keyword evidence="1" id="KW-0812">Transmembrane</keyword>
<reference evidence="2 3" key="1">
    <citation type="journal article" date="2018" name="Genome Biol. Evol.">
        <title>Multiple Roots of Fruiting Body Formation in Amoebozoa.</title>
        <authorList>
            <person name="Hillmann F."/>
            <person name="Forbes G."/>
            <person name="Novohradska S."/>
            <person name="Ferling I."/>
            <person name="Riege K."/>
            <person name="Groth M."/>
            <person name="Westermann M."/>
            <person name="Marz M."/>
            <person name="Spaller T."/>
            <person name="Winckler T."/>
            <person name="Schaap P."/>
            <person name="Glockner G."/>
        </authorList>
    </citation>
    <scope>NUCLEOTIDE SEQUENCE [LARGE SCALE GENOMIC DNA]</scope>
    <source>
        <strain evidence="2 3">Jena</strain>
    </source>
</reference>
<feature type="transmembrane region" description="Helical" evidence="1">
    <location>
        <begin position="74"/>
        <end position="96"/>
    </location>
</feature>
<organism evidence="2 3">
    <name type="scientific">Planoprotostelium fungivorum</name>
    <dbReference type="NCBI Taxonomy" id="1890364"/>
    <lineage>
        <taxon>Eukaryota</taxon>
        <taxon>Amoebozoa</taxon>
        <taxon>Evosea</taxon>
        <taxon>Variosea</taxon>
        <taxon>Cavosteliida</taxon>
        <taxon>Cavosteliaceae</taxon>
        <taxon>Planoprotostelium</taxon>
    </lineage>
</organism>
<proteinExistence type="predicted"/>
<feature type="transmembrane region" description="Helical" evidence="1">
    <location>
        <begin position="129"/>
        <end position="157"/>
    </location>
</feature>